<evidence type="ECO:0000256" key="1">
    <source>
        <dbReference type="ARBA" id="ARBA00009249"/>
    </source>
</evidence>
<evidence type="ECO:0000313" key="7">
    <source>
        <dbReference type="Proteomes" id="UP000238196"/>
    </source>
</evidence>
<dbReference type="PANTHER" id="PTHR11715:SF3">
    <property type="entry name" value="GLYCINE CLEAVAGE SYSTEM H PROTEIN-RELATED"/>
    <property type="match status" value="1"/>
</dbReference>
<organism evidence="6 7">
    <name type="scientific">Proteobacteria bacterium 228</name>
    <dbReference type="NCBI Taxonomy" id="2083153"/>
    <lineage>
        <taxon>Bacteria</taxon>
        <taxon>Pseudomonadati</taxon>
        <taxon>Pseudomonadota</taxon>
    </lineage>
</organism>
<dbReference type="InterPro" id="IPR011053">
    <property type="entry name" value="Single_hybrid_motif"/>
</dbReference>
<dbReference type="InterPro" id="IPR017453">
    <property type="entry name" value="GCV_H_sub"/>
</dbReference>
<sequence length="131" mass="14276">MSQIPANLLYTDTHEWIQDNGDGTVTIGVTDHAQELLGDVVFVELPEVGRELAAGEEFGVIESVKAASDLYAPVSGEVVEVNDSLNDSPELTNNEPYAEGWILKMRLSNADELSQLLSADNYTQVVEDEAH</sequence>
<proteinExistence type="inferred from homology"/>
<accession>A0A2S5KUM8</accession>
<dbReference type="CDD" id="cd06848">
    <property type="entry name" value="GCS_H"/>
    <property type="match status" value="1"/>
</dbReference>
<dbReference type="PROSITE" id="PS50968">
    <property type="entry name" value="BIOTINYL_LIPOYL"/>
    <property type="match status" value="1"/>
</dbReference>
<dbReference type="InterPro" id="IPR003016">
    <property type="entry name" value="2-oxoA_DH_lipoyl-BS"/>
</dbReference>
<dbReference type="OrthoDB" id="5293986at2"/>
<dbReference type="Gene3D" id="2.40.50.100">
    <property type="match status" value="1"/>
</dbReference>
<evidence type="ECO:0000256" key="3">
    <source>
        <dbReference type="HAMAP-Rule" id="MF_00272"/>
    </source>
</evidence>
<comment type="similarity">
    <text evidence="1 3">Belongs to the GcvH family.</text>
</comment>
<dbReference type="GO" id="GO:0019464">
    <property type="term" value="P:glycine decarboxylation via glycine cleavage system"/>
    <property type="evidence" value="ECO:0007669"/>
    <property type="project" value="UniProtKB-UniRule"/>
</dbReference>
<keyword evidence="2 3" id="KW-0450">Lipoyl</keyword>
<protein>
    <recommendedName>
        <fullName evidence="3">Glycine cleavage system H protein</fullName>
    </recommendedName>
</protein>
<evidence type="ECO:0000256" key="4">
    <source>
        <dbReference type="PIRSR" id="PIRSR617453-50"/>
    </source>
</evidence>
<dbReference type="InterPro" id="IPR033753">
    <property type="entry name" value="GCV_H/Fam206"/>
</dbReference>
<feature type="domain" description="Lipoyl-binding" evidence="5">
    <location>
        <begin position="24"/>
        <end position="106"/>
    </location>
</feature>
<comment type="function">
    <text evidence="3">The glycine cleavage system catalyzes the degradation of glycine. The H protein shuttles the methylamine group of glycine from the P protein to the T protein.</text>
</comment>
<dbReference type="HAMAP" id="MF_00272">
    <property type="entry name" value="GcvH"/>
    <property type="match status" value="1"/>
</dbReference>
<feature type="modified residue" description="N6-lipoyllysine" evidence="3 4">
    <location>
        <position position="65"/>
    </location>
</feature>
<dbReference type="PANTHER" id="PTHR11715">
    <property type="entry name" value="GLYCINE CLEAVAGE SYSTEM H PROTEIN"/>
    <property type="match status" value="1"/>
</dbReference>
<dbReference type="NCBIfam" id="NF002270">
    <property type="entry name" value="PRK01202.1"/>
    <property type="match status" value="1"/>
</dbReference>
<dbReference type="Proteomes" id="UP000238196">
    <property type="component" value="Unassembled WGS sequence"/>
</dbReference>
<comment type="cofactor">
    <cofactor evidence="3">
        <name>(R)-lipoate</name>
        <dbReference type="ChEBI" id="CHEBI:83088"/>
    </cofactor>
    <text evidence="3">Binds 1 lipoyl cofactor covalently.</text>
</comment>
<evidence type="ECO:0000256" key="2">
    <source>
        <dbReference type="ARBA" id="ARBA00022823"/>
    </source>
</evidence>
<dbReference type="GO" id="GO:0005829">
    <property type="term" value="C:cytosol"/>
    <property type="evidence" value="ECO:0007669"/>
    <property type="project" value="TreeGrafter"/>
</dbReference>
<dbReference type="GO" id="GO:0005960">
    <property type="term" value="C:glycine cleavage complex"/>
    <property type="evidence" value="ECO:0007669"/>
    <property type="project" value="InterPro"/>
</dbReference>
<dbReference type="EMBL" id="PRLP01000014">
    <property type="protein sequence ID" value="PPC78561.1"/>
    <property type="molecule type" value="Genomic_DNA"/>
</dbReference>
<comment type="subunit">
    <text evidence="3">The glycine cleavage system is composed of four proteins: P, T, L and H.</text>
</comment>
<dbReference type="Pfam" id="PF01597">
    <property type="entry name" value="GCV_H"/>
    <property type="match status" value="1"/>
</dbReference>
<dbReference type="PROSITE" id="PS00189">
    <property type="entry name" value="LIPOYL"/>
    <property type="match status" value="1"/>
</dbReference>
<dbReference type="InterPro" id="IPR000089">
    <property type="entry name" value="Biotin_lipoyl"/>
</dbReference>
<dbReference type="InterPro" id="IPR002930">
    <property type="entry name" value="GCV_H"/>
</dbReference>
<dbReference type="AlphaFoldDB" id="A0A2S5KUM8"/>
<comment type="caution">
    <text evidence="6">The sequence shown here is derived from an EMBL/GenBank/DDBJ whole genome shotgun (WGS) entry which is preliminary data.</text>
</comment>
<gene>
    <name evidence="3 6" type="primary">gcvH</name>
    <name evidence="6" type="ORF">C4K68_04655</name>
</gene>
<dbReference type="NCBIfam" id="TIGR00527">
    <property type="entry name" value="gcvH"/>
    <property type="match status" value="1"/>
</dbReference>
<dbReference type="SUPFAM" id="SSF51230">
    <property type="entry name" value="Single hybrid motif"/>
    <property type="match status" value="1"/>
</dbReference>
<name>A0A2S5KUM8_9PROT</name>
<evidence type="ECO:0000259" key="5">
    <source>
        <dbReference type="PROSITE" id="PS50968"/>
    </source>
</evidence>
<dbReference type="GO" id="GO:0009249">
    <property type="term" value="P:protein lipoylation"/>
    <property type="evidence" value="ECO:0007669"/>
    <property type="project" value="TreeGrafter"/>
</dbReference>
<evidence type="ECO:0000313" key="6">
    <source>
        <dbReference type="EMBL" id="PPC78561.1"/>
    </source>
</evidence>
<reference evidence="6 7" key="1">
    <citation type="submission" date="2018-02" db="EMBL/GenBank/DDBJ databases">
        <title>novel marine gammaproteobacteria from coastal saline agro ecosystem.</title>
        <authorList>
            <person name="Krishnan R."/>
            <person name="Ramesh Kumar N."/>
        </authorList>
    </citation>
    <scope>NUCLEOTIDE SEQUENCE [LARGE SCALE GENOMIC DNA]</scope>
    <source>
        <strain evidence="6 7">228</strain>
    </source>
</reference>